<dbReference type="InterPro" id="IPR036390">
    <property type="entry name" value="WH_DNA-bd_sf"/>
</dbReference>
<feature type="domain" description="HTH marR-type" evidence="1">
    <location>
        <begin position="2"/>
        <end position="135"/>
    </location>
</feature>
<dbReference type="InterPro" id="IPR000835">
    <property type="entry name" value="HTH_MarR-typ"/>
</dbReference>
<keyword evidence="3" id="KW-1185">Reference proteome</keyword>
<dbReference type="InterPro" id="IPR036388">
    <property type="entry name" value="WH-like_DNA-bd_sf"/>
</dbReference>
<proteinExistence type="predicted"/>
<protein>
    <submittedName>
        <fullName evidence="2">Winged helix-turn-helix transcriptional regulator</fullName>
    </submittedName>
</protein>
<name>A0ABX6N3J7_9BURK</name>
<dbReference type="Proteomes" id="UP000501130">
    <property type="component" value="Chromosome"/>
</dbReference>
<dbReference type="InterPro" id="IPR039422">
    <property type="entry name" value="MarR/SlyA-like"/>
</dbReference>
<dbReference type="SUPFAM" id="SSF46785">
    <property type="entry name" value="Winged helix' DNA-binding domain"/>
    <property type="match status" value="1"/>
</dbReference>
<evidence type="ECO:0000259" key="1">
    <source>
        <dbReference type="PROSITE" id="PS50995"/>
    </source>
</evidence>
<evidence type="ECO:0000313" key="2">
    <source>
        <dbReference type="EMBL" id="QJR28232.1"/>
    </source>
</evidence>
<dbReference type="PANTHER" id="PTHR33164">
    <property type="entry name" value="TRANSCRIPTIONAL REGULATOR, MARR FAMILY"/>
    <property type="match status" value="1"/>
</dbReference>
<dbReference type="EMBL" id="CP053084">
    <property type="protein sequence ID" value="QJR28232.1"/>
    <property type="molecule type" value="Genomic_DNA"/>
</dbReference>
<dbReference type="Pfam" id="PF12802">
    <property type="entry name" value="MarR_2"/>
    <property type="match status" value="1"/>
</dbReference>
<organism evidence="2 3">
    <name type="scientific">Limnobacter profundi</name>
    <dbReference type="NCBI Taxonomy" id="2732163"/>
    <lineage>
        <taxon>Bacteria</taxon>
        <taxon>Pseudomonadati</taxon>
        <taxon>Pseudomonadota</taxon>
        <taxon>Betaproteobacteria</taxon>
        <taxon>Burkholderiales</taxon>
        <taxon>Burkholderiaceae</taxon>
        <taxon>Limnobacter</taxon>
    </lineage>
</organism>
<dbReference type="Gene3D" id="1.10.10.10">
    <property type="entry name" value="Winged helix-like DNA-binding domain superfamily/Winged helix DNA-binding domain"/>
    <property type="match status" value="1"/>
</dbReference>
<dbReference type="PROSITE" id="PS50995">
    <property type="entry name" value="HTH_MARR_2"/>
    <property type="match status" value="1"/>
</dbReference>
<accession>A0ABX6N3J7</accession>
<reference evidence="2 3" key="1">
    <citation type="submission" date="2020-05" db="EMBL/GenBank/DDBJ databases">
        <title>Compete genome of Limnobacter sp. SAORIC-580.</title>
        <authorList>
            <person name="Song J."/>
            <person name="Cho J.-C."/>
        </authorList>
    </citation>
    <scope>NUCLEOTIDE SEQUENCE [LARGE SCALE GENOMIC DNA]</scope>
    <source>
        <strain evidence="2 3">SAORIC-580</strain>
    </source>
</reference>
<gene>
    <name evidence="2" type="ORF">HKT17_00180</name>
</gene>
<dbReference type="RefSeq" id="WP_171096894.1">
    <property type="nucleotide sequence ID" value="NZ_CP053084.1"/>
</dbReference>
<sequence length="145" mass="16257">MDRRLFFMLNRARAVLYRHADSGVEQAIGVPAAQVSLLFALDKFPQASMQELGEVLGLNSSAMTGLVQRMKTAKLIERVVSQEDARVAHLRMTNKGRDKMQAAKPLLVKLNKQLVEGFTTEEIDTVLKFLNTVHTRFSQPKGDTE</sequence>
<dbReference type="SMART" id="SM00347">
    <property type="entry name" value="HTH_MARR"/>
    <property type="match status" value="1"/>
</dbReference>
<evidence type="ECO:0000313" key="3">
    <source>
        <dbReference type="Proteomes" id="UP000501130"/>
    </source>
</evidence>
<dbReference type="PANTHER" id="PTHR33164:SF107">
    <property type="entry name" value="TRANSCRIPTIONAL REGULATORY PROTEIN"/>
    <property type="match status" value="1"/>
</dbReference>
<dbReference type="PRINTS" id="PR00598">
    <property type="entry name" value="HTHMARR"/>
</dbReference>